<feature type="domain" description="Nucleoside phosphorylase" evidence="7">
    <location>
        <begin position="25"/>
        <end position="262"/>
    </location>
</feature>
<dbReference type="GO" id="GO:0005737">
    <property type="term" value="C:cytoplasm"/>
    <property type="evidence" value="ECO:0007669"/>
    <property type="project" value="TreeGrafter"/>
</dbReference>
<dbReference type="AlphaFoldDB" id="A0A1I1D4G7"/>
<feature type="binding site" evidence="6">
    <location>
        <position position="228"/>
    </location>
    <ligand>
        <name>a purine D-ribonucleoside</name>
        <dbReference type="ChEBI" id="CHEBI:142355"/>
    </ligand>
</feature>
<feature type="binding site" evidence="6">
    <location>
        <position position="205"/>
    </location>
    <ligand>
        <name>phosphate</name>
        <dbReference type="ChEBI" id="CHEBI:43474"/>
    </ligand>
</feature>
<name>A0A1I1D4G7_BREAD</name>
<feature type="binding site" evidence="6">
    <location>
        <position position="186"/>
    </location>
    <ligand>
        <name>a purine D-ribonucleoside</name>
        <dbReference type="ChEBI" id="CHEBI:142355"/>
    </ligand>
</feature>
<evidence type="ECO:0000256" key="4">
    <source>
        <dbReference type="ARBA" id="ARBA00022679"/>
    </source>
</evidence>
<dbReference type="GO" id="GO:0004731">
    <property type="term" value="F:purine-nucleoside phosphorylase activity"/>
    <property type="evidence" value="ECO:0007669"/>
    <property type="project" value="UniProtKB-EC"/>
</dbReference>
<comment type="similarity">
    <text evidence="2 5">Belongs to the PNP/MTAP phosphorylase family.</text>
</comment>
<dbReference type="PANTHER" id="PTHR11904:SF9">
    <property type="entry name" value="PURINE NUCLEOSIDE PHOSPHORYLASE-RELATED"/>
    <property type="match status" value="1"/>
</dbReference>
<dbReference type="InterPro" id="IPR035994">
    <property type="entry name" value="Nucleoside_phosphorylase_sf"/>
</dbReference>
<feature type="binding site" evidence="6">
    <location>
        <position position="31"/>
    </location>
    <ligand>
        <name>phosphate</name>
        <dbReference type="ChEBI" id="CHEBI:43474"/>
    </ligand>
</feature>
<dbReference type="Gene3D" id="3.40.50.1580">
    <property type="entry name" value="Nucleoside phosphorylase domain"/>
    <property type="match status" value="1"/>
</dbReference>
<evidence type="ECO:0000256" key="2">
    <source>
        <dbReference type="ARBA" id="ARBA00006751"/>
    </source>
</evidence>
<keyword evidence="3 5" id="KW-0328">Glycosyltransferase</keyword>
<evidence type="ECO:0000256" key="6">
    <source>
        <dbReference type="PIRSR" id="PIRSR000477-2"/>
    </source>
</evidence>
<dbReference type="STRING" id="34097.SAMN02745150_00130"/>
<keyword evidence="4 5" id="KW-0808">Transferase</keyword>
<accession>A0A1I1D4G7</accession>
<comment type="pathway">
    <text evidence="1 5">Purine metabolism; purine nucleoside salvage.</text>
</comment>
<dbReference type="EMBL" id="FOKY01000001">
    <property type="protein sequence ID" value="SFB67978.1"/>
    <property type="molecule type" value="Genomic_DNA"/>
</dbReference>
<feature type="binding site" evidence="6">
    <location>
        <position position="62"/>
    </location>
    <ligand>
        <name>phosphate</name>
        <dbReference type="ChEBI" id="CHEBI:43474"/>
    </ligand>
</feature>
<evidence type="ECO:0000256" key="5">
    <source>
        <dbReference type="PIRNR" id="PIRNR000477"/>
    </source>
</evidence>
<evidence type="ECO:0000259" key="7">
    <source>
        <dbReference type="Pfam" id="PF01048"/>
    </source>
</evidence>
<dbReference type="UniPathway" id="UPA00606"/>
<reference evidence="9" key="1">
    <citation type="submission" date="2016-10" db="EMBL/GenBank/DDBJ databases">
        <authorList>
            <person name="Varghese N."/>
            <person name="Submissions S."/>
        </authorList>
    </citation>
    <scope>NUCLEOTIDE SEQUENCE [LARGE SCALE GENOMIC DNA]</scope>
    <source>
        <strain evidence="9">ATCC 43811</strain>
    </source>
</reference>
<sequence>MPYNKQQIFETVDFFRSKNIKKIDIAVVLGSGLSSIVDIFPDKEIIPYHQVPNMNSSSVAGHSSNFVYVEHHGKNVLLMQGRRHMYEGHDAFTTAFPIAVAGELNARTAILTNAAGSINPDIHVGDIMLISDHIKTQNDSPLIGVEGNQRFLDMQNAYDVSLLPHLSEAFGVKSGIYGSVLGPQYETPAEVQMFRKLGIDAVGMSTVMETILARYYKMRVLGFSMITNQAAGLGAVPINHEEVLQQGKSAGGRLASIVGHLLICNTANL</sequence>
<dbReference type="NCBIfam" id="TIGR01697">
    <property type="entry name" value="PNPH-PUNA-XAPA"/>
    <property type="match status" value="1"/>
</dbReference>
<dbReference type="Pfam" id="PF01048">
    <property type="entry name" value="PNP_UDP_1"/>
    <property type="match status" value="1"/>
</dbReference>
<dbReference type="InterPro" id="IPR000845">
    <property type="entry name" value="Nucleoside_phosphorylase_d"/>
</dbReference>
<feature type="binding site" evidence="6">
    <location>
        <begin position="82"/>
        <end position="84"/>
    </location>
    <ligand>
        <name>phosphate</name>
        <dbReference type="ChEBI" id="CHEBI:43474"/>
    </ligand>
</feature>
<evidence type="ECO:0000313" key="8">
    <source>
        <dbReference type="EMBL" id="SFB67978.1"/>
    </source>
</evidence>
<feature type="binding site" evidence="6">
    <location>
        <position position="114"/>
    </location>
    <ligand>
        <name>phosphate</name>
        <dbReference type="ChEBI" id="CHEBI:43474"/>
    </ligand>
</feature>
<proteinExistence type="inferred from homology"/>
<dbReference type="NCBIfam" id="NF006054">
    <property type="entry name" value="PRK08202.1"/>
    <property type="match status" value="1"/>
</dbReference>
<dbReference type="EC" id="2.4.2.1" evidence="5"/>
<gene>
    <name evidence="8" type="ORF">SAMN02745150_00130</name>
</gene>
<dbReference type="Proteomes" id="UP000240042">
    <property type="component" value="Unassembled WGS sequence"/>
</dbReference>
<keyword evidence="9" id="KW-1185">Reference proteome</keyword>
<dbReference type="GO" id="GO:0009116">
    <property type="term" value="P:nucleoside metabolic process"/>
    <property type="evidence" value="ECO:0007669"/>
    <property type="project" value="InterPro"/>
</dbReference>
<dbReference type="PANTHER" id="PTHR11904">
    <property type="entry name" value="METHYLTHIOADENOSINE/PURINE NUCLEOSIDE PHOSPHORYLASE"/>
    <property type="match status" value="1"/>
</dbReference>
<evidence type="ECO:0000313" key="9">
    <source>
        <dbReference type="Proteomes" id="UP000240042"/>
    </source>
</evidence>
<evidence type="ECO:0000256" key="3">
    <source>
        <dbReference type="ARBA" id="ARBA00022676"/>
    </source>
</evidence>
<evidence type="ECO:0000256" key="1">
    <source>
        <dbReference type="ARBA" id="ARBA00005058"/>
    </source>
</evidence>
<comment type="function">
    <text evidence="5">The purine nucleoside phosphorylases catalyze the phosphorolytic breakdown of the N-glycosidic bond in the beta-(deoxy)ribonucleoside molecules, with the formation of the corresponding free purine bases and pentose-1-phosphate.</text>
</comment>
<organism evidence="8 9">
    <name type="scientific">Brevinema andersonii</name>
    <dbReference type="NCBI Taxonomy" id="34097"/>
    <lineage>
        <taxon>Bacteria</taxon>
        <taxon>Pseudomonadati</taxon>
        <taxon>Spirochaetota</taxon>
        <taxon>Spirochaetia</taxon>
        <taxon>Brevinematales</taxon>
        <taxon>Brevinemataceae</taxon>
        <taxon>Brevinema</taxon>
    </lineage>
</organism>
<protein>
    <recommendedName>
        <fullName evidence="5">Purine nucleoside phosphorylase</fullName>
        <ecNumber evidence="5">2.4.2.1</ecNumber>
    </recommendedName>
    <alternativeName>
        <fullName evidence="5">Inosine-guanosine phosphorylase</fullName>
    </alternativeName>
</protein>
<dbReference type="CDD" id="cd09009">
    <property type="entry name" value="PNP-EcPNPII_like"/>
    <property type="match status" value="1"/>
</dbReference>
<dbReference type="RefSeq" id="WP_159428105.1">
    <property type="nucleotide sequence ID" value="NZ_FOKY01000001.1"/>
</dbReference>
<dbReference type="OrthoDB" id="1523230at2"/>
<dbReference type="SUPFAM" id="SSF53167">
    <property type="entry name" value="Purine and uridine phosphorylases"/>
    <property type="match status" value="1"/>
</dbReference>
<dbReference type="InterPro" id="IPR011268">
    <property type="entry name" value="Purine_phosphorylase"/>
</dbReference>
<dbReference type="PIRSF" id="PIRSF000477">
    <property type="entry name" value="PurNPase"/>
    <property type="match status" value="1"/>
</dbReference>